<keyword evidence="1" id="KW-1133">Transmembrane helix</keyword>
<feature type="transmembrane region" description="Helical" evidence="1">
    <location>
        <begin position="141"/>
        <end position="158"/>
    </location>
</feature>
<dbReference type="Proteomes" id="UP000199687">
    <property type="component" value="Unassembled WGS sequence"/>
</dbReference>
<feature type="transmembrane region" description="Helical" evidence="1">
    <location>
        <begin position="51"/>
        <end position="72"/>
    </location>
</feature>
<protein>
    <submittedName>
        <fullName evidence="2">Uncharacterized protein</fullName>
    </submittedName>
</protein>
<dbReference type="EMBL" id="FOGL01000015">
    <property type="protein sequence ID" value="SES03148.1"/>
    <property type="molecule type" value="Genomic_DNA"/>
</dbReference>
<gene>
    <name evidence="2" type="ORF">SAMN04487944_115124</name>
</gene>
<organism evidence="2 3">
    <name type="scientific">Gracilibacillus ureilyticus</name>
    <dbReference type="NCBI Taxonomy" id="531814"/>
    <lineage>
        <taxon>Bacteria</taxon>
        <taxon>Bacillati</taxon>
        <taxon>Bacillota</taxon>
        <taxon>Bacilli</taxon>
        <taxon>Bacillales</taxon>
        <taxon>Bacillaceae</taxon>
        <taxon>Gracilibacillus</taxon>
    </lineage>
</organism>
<keyword evidence="3" id="KW-1185">Reference proteome</keyword>
<sequence length="219" mass="25180">MPSAWLIGSFVIKSEIVILIGSLIIGLLFFWLISPDCKQNTKKRMDELGNLLIVFVFSLWIGKILLNLSAFIQDPLSILAYPSDSNAFYIAVVLSIIYGKIKIARSYNDMVDFLYAWIIVFFTASITYVFIQMIIGTAGFSWQYLGLHVLLIIMYTLLQDKYSKEKLVFSGIVLWSLGQLILSDFSHTYIFQFLISFLFYALIFIGTIIFIMIRKKVKQ</sequence>
<reference evidence="2 3" key="1">
    <citation type="submission" date="2016-10" db="EMBL/GenBank/DDBJ databases">
        <authorList>
            <person name="de Groot N.N."/>
        </authorList>
    </citation>
    <scope>NUCLEOTIDE SEQUENCE [LARGE SCALE GENOMIC DNA]</scope>
    <source>
        <strain evidence="2 3">CGMCC 1.7727</strain>
    </source>
</reference>
<feature type="transmembrane region" description="Helical" evidence="1">
    <location>
        <begin position="167"/>
        <end position="183"/>
    </location>
</feature>
<feature type="transmembrane region" description="Helical" evidence="1">
    <location>
        <begin position="113"/>
        <end position="135"/>
    </location>
</feature>
<name>A0A1H9U1J2_9BACI</name>
<feature type="transmembrane region" description="Helical" evidence="1">
    <location>
        <begin position="6"/>
        <end position="31"/>
    </location>
</feature>
<feature type="transmembrane region" description="Helical" evidence="1">
    <location>
        <begin position="78"/>
        <end position="101"/>
    </location>
</feature>
<dbReference type="STRING" id="531814.SAMN04487944_115124"/>
<keyword evidence="1" id="KW-0472">Membrane</keyword>
<accession>A0A1H9U1J2</accession>
<evidence type="ECO:0000256" key="1">
    <source>
        <dbReference type="SAM" id="Phobius"/>
    </source>
</evidence>
<evidence type="ECO:0000313" key="2">
    <source>
        <dbReference type="EMBL" id="SES03148.1"/>
    </source>
</evidence>
<dbReference type="RefSeq" id="WP_175480479.1">
    <property type="nucleotide sequence ID" value="NZ_FOGL01000015.1"/>
</dbReference>
<keyword evidence="1" id="KW-0812">Transmembrane</keyword>
<evidence type="ECO:0000313" key="3">
    <source>
        <dbReference type="Proteomes" id="UP000199687"/>
    </source>
</evidence>
<dbReference type="AlphaFoldDB" id="A0A1H9U1J2"/>
<feature type="transmembrane region" description="Helical" evidence="1">
    <location>
        <begin position="189"/>
        <end position="213"/>
    </location>
</feature>
<proteinExistence type="predicted"/>